<evidence type="ECO:0000256" key="1">
    <source>
        <dbReference type="SAM" id="Coils"/>
    </source>
</evidence>
<reference evidence="3 4" key="1">
    <citation type="submission" date="2020-01" db="EMBL/GenBank/DDBJ databases">
        <authorList>
            <person name="Kim M."/>
        </authorList>
    </citation>
    <scope>NUCLEOTIDE SEQUENCE [LARGE SCALE GENOMIC DNA]</scope>
    <source>
        <strain evidence="3 4">BT10</strain>
    </source>
</reference>
<keyword evidence="2" id="KW-0732">Signal</keyword>
<dbReference type="EMBL" id="CP047897">
    <property type="protein sequence ID" value="QHL88838.1"/>
    <property type="molecule type" value="Genomic_DNA"/>
</dbReference>
<keyword evidence="1" id="KW-0175">Coiled coil</keyword>
<evidence type="ECO:0000313" key="3">
    <source>
        <dbReference type="EMBL" id="QHL88838.1"/>
    </source>
</evidence>
<sequence>MKGKRTHMKAVALLFMLLGMATMGWAQQRSTVDEKEVDINGIVRKGQRIMIQLDSKVVEKAWASYLKEKSGGTVKGPSILPTAKAQASKGVYTVEKAQIDTITSNPMRIMSKVEGSDQGTMVWWSLDLGNAYLSKKETTKEWARSEAMLQQFARQLYKQDVQNQIADAEKVLVNSQNEADRVIRQADEIKYKITKNQARKQELEAELAANGNELEQLNKDVETNLKQQEAAKKEVENMRRAVEIVKAKMDKII</sequence>
<dbReference type="RefSeq" id="WP_160693609.1">
    <property type="nucleotide sequence ID" value="NZ_CP047897.1"/>
</dbReference>
<accession>A0A6P1P364</accession>
<keyword evidence="4" id="KW-1185">Reference proteome</keyword>
<evidence type="ECO:0000256" key="2">
    <source>
        <dbReference type="SAM" id="SignalP"/>
    </source>
</evidence>
<evidence type="ECO:0000313" key="4">
    <source>
        <dbReference type="Proteomes" id="UP000464214"/>
    </source>
</evidence>
<feature type="signal peptide" evidence="2">
    <location>
        <begin position="1"/>
        <end position="26"/>
    </location>
</feature>
<dbReference type="AlphaFoldDB" id="A0A6P1P364"/>
<gene>
    <name evidence="3" type="ORF">GU926_15950</name>
</gene>
<name>A0A6P1P364_9BACT</name>
<protein>
    <submittedName>
        <fullName evidence="3">DNA repair ATPase</fullName>
    </submittedName>
</protein>
<feature type="chain" id="PRO_5026749945" evidence="2">
    <location>
        <begin position="27"/>
        <end position="253"/>
    </location>
</feature>
<proteinExistence type="predicted"/>
<dbReference type="KEGG" id="nib:GU926_15950"/>
<organism evidence="3 4">
    <name type="scientific">Nibribacter ruber</name>
    <dbReference type="NCBI Taxonomy" id="2698458"/>
    <lineage>
        <taxon>Bacteria</taxon>
        <taxon>Pseudomonadati</taxon>
        <taxon>Bacteroidota</taxon>
        <taxon>Cytophagia</taxon>
        <taxon>Cytophagales</taxon>
        <taxon>Hymenobacteraceae</taxon>
        <taxon>Nibribacter</taxon>
    </lineage>
</organism>
<dbReference type="Proteomes" id="UP000464214">
    <property type="component" value="Chromosome"/>
</dbReference>
<feature type="coiled-coil region" evidence="1">
    <location>
        <begin position="158"/>
        <end position="248"/>
    </location>
</feature>